<evidence type="ECO:0000313" key="3">
    <source>
        <dbReference type="EMBL" id="OSO89769.1"/>
    </source>
</evidence>
<evidence type="ECO:0000256" key="2">
    <source>
        <dbReference type="SAM" id="SignalP"/>
    </source>
</evidence>
<feature type="chain" id="PRO_5012914088" evidence="2">
    <location>
        <begin position="31"/>
        <end position="90"/>
    </location>
</feature>
<dbReference type="Proteomes" id="UP000192997">
    <property type="component" value="Unassembled WGS sequence"/>
</dbReference>
<protein>
    <submittedName>
        <fullName evidence="3">Uncharacterized protein</fullName>
    </submittedName>
</protein>
<reference evidence="4" key="1">
    <citation type="submission" date="2017-04" db="EMBL/GenBank/DDBJ databases">
        <authorList>
            <person name="Abreu V.A."/>
            <person name="Popin R.V."/>
            <person name="Rigonato J."/>
            <person name="Andreote A.P."/>
            <person name="Schaker P.C."/>
            <person name="Hoff-Risseti C."/>
            <person name="Alvarenga D.O."/>
            <person name="Varani A.M."/>
            <person name="Fiore M.F."/>
        </authorList>
    </citation>
    <scope>NUCLEOTIDE SEQUENCE [LARGE SCALE GENOMIC DNA]</scope>
    <source>
        <strain evidence="4">CENA303</strain>
    </source>
</reference>
<accession>A0A1X4G5J0</accession>
<feature type="compositionally biased region" description="Pro residues" evidence="1">
    <location>
        <begin position="81"/>
        <end position="90"/>
    </location>
</feature>
<feature type="signal peptide" evidence="2">
    <location>
        <begin position="1"/>
        <end position="30"/>
    </location>
</feature>
<name>A0A1X4G5J0_9CYAN</name>
<organism evidence="3 4">
    <name type="scientific">Cylindrospermopsis raciborskii CENA303</name>
    <dbReference type="NCBI Taxonomy" id="1170769"/>
    <lineage>
        <taxon>Bacteria</taxon>
        <taxon>Bacillati</taxon>
        <taxon>Cyanobacteriota</taxon>
        <taxon>Cyanophyceae</taxon>
        <taxon>Nostocales</taxon>
        <taxon>Aphanizomenonaceae</taxon>
        <taxon>Cylindrospermopsis</taxon>
    </lineage>
</organism>
<evidence type="ECO:0000256" key="1">
    <source>
        <dbReference type="SAM" id="MobiDB-lite"/>
    </source>
</evidence>
<feature type="region of interest" description="Disordered" evidence="1">
    <location>
        <begin position="29"/>
        <end position="90"/>
    </location>
</feature>
<gene>
    <name evidence="3" type="ORF">B7O87_11515</name>
</gene>
<proteinExistence type="predicted"/>
<dbReference type="AlphaFoldDB" id="A0A1X4G5J0"/>
<dbReference type="EMBL" id="NBYN01000054">
    <property type="protein sequence ID" value="OSO89769.1"/>
    <property type="molecule type" value="Genomic_DNA"/>
</dbReference>
<keyword evidence="2" id="KW-0732">Signal</keyword>
<evidence type="ECO:0000313" key="4">
    <source>
        <dbReference type="Proteomes" id="UP000192997"/>
    </source>
</evidence>
<dbReference type="RefSeq" id="WP_085728636.1">
    <property type="nucleotide sequence ID" value="NZ_NBYN01000054.1"/>
</dbReference>
<sequence>MKYLMTHKVAGSLLASMILLLGVAPFSAQAGPTINKGQKTTEVKPEATKKPEVQKTTEVKPEATKKPESKKPPAAKKPTKPKTPAPTKTP</sequence>
<feature type="compositionally biased region" description="Basic and acidic residues" evidence="1">
    <location>
        <begin position="39"/>
        <end position="71"/>
    </location>
</feature>
<comment type="caution">
    <text evidence="3">The sequence shown here is derived from an EMBL/GenBank/DDBJ whole genome shotgun (WGS) entry which is preliminary data.</text>
</comment>